<accession>A0A1F2WRF8</accession>
<reference evidence="1 2" key="1">
    <citation type="journal article" date="2016" name="Nat. Commun.">
        <title>Thousands of microbial genomes shed light on interconnected biogeochemical processes in an aquifer system.</title>
        <authorList>
            <person name="Anantharaman K."/>
            <person name="Brown C.T."/>
            <person name="Hug L.A."/>
            <person name="Sharon I."/>
            <person name="Castelle C.J."/>
            <person name="Probst A.J."/>
            <person name="Thomas B.C."/>
            <person name="Singh A."/>
            <person name="Wilkins M.J."/>
            <person name="Karaoz U."/>
            <person name="Brodie E.L."/>
            <person name="Williams K.H."/>
            <person name="Hubbard S.S."/>
            <person name="Banfield J.F."/>
        </authorList>
    </citation>
    <scope>NUCLEOTIDE SEQUENCE [LARGE SCALE GENOMIC DNA]</scope>
</reference>
<dbReference type="EMBL" id="MELK01000016">
    <property type="protein sequence ID" value="OFW59380.1"/>
    <property type="molecule type" value="Genomic_DNA"/>
</dbReference>
<name>A0A1F2WRF8_9ACTN</name>
<dbReference type="AlphaFoldDB" id="A0A1F2WRF8"/>
<proteinExistence type="predicted"/>
<evidence type="ECO:0000313" key="2">
    <source>
        <dbReference type="Proteomes" id="UP000177876"/>
    </source>
</evidence>
<dbReference type="Proteomes" id="UP000177876">
    <property type="component" value="Unassembled WGS sequence"/>
</dbReference>
<organism evidence="1 2">
    <name type="scientific">Candidatus Solincola sediminis</name>
    <dbReference type="NCBI Taxonomy" id="1797199"/>
    <lineage>
        <taxon>Bacteria</taxon>
        <taxon>Bacillati</taxon>
        <taxon>Actinomycetota</taxon>
        <taxon>Candidatus Geothermincolia</taxon>
        <taxon>Candidatus Geothermincolales</taxon>
        <taxon>Candidatus Geothermincolaceae</taxon>
        <taxon>Candidatus Solincola</taxon>
    </lineage>
</organism>
<gene>
    <name evidence="1" type="ORF">A2Y75_11150</name>
</gene>
<dbReference type="STRING" id="1797197.A2Y75_11150"/>
<comment type="caution">
    <text evidence="1">The sequence shown here is derived from an EMBL/GenBank/DDBJ whole genome shotgun (WGS) entry which is preliminary data.</text>
</comment>
<evidence type="ECO:0000313" key="1">
    <source>
        <dbReference type="EMBL" id="OFW59380.1"/>
    </source>
</evidence>
<protein>
    <submittedName>
        <fullName evidence="1">Uncharacterized protein</fullName>
    </submittedName>
</protein>
<sequence length="143" mass="15741">MELQPEQLFDFMEVAWRHGVIDELMPLVGKSLKRLKANSGLTMDDLLNKLDGAKAPTIEKFNKVLGWSPPLLRIASNDILMSFLAKMLRVQAVRSLAVWGIEKYLARALAKTEGTPPKLAGKLKGLRAKGGDKEALTSSRAVV</sequence>